<evidence type="ECO:0000256" key="2">
    <source>
        <dbReference type="SAM" id="SignalP"/>
    </source>
</evidence>
<feature type="chain" id="PRO_5008285102" description="Root meristem growth factor 9" evidence="2">
    <location>
        <begin position="27"/>
        <end position="79"/>
    </location>
</feature>
<feature type="compositionally biased region" description="Basic and acidic residues" evidence="1">
    <location>
        <begin position="37"/>
        <end position="46"/>
    </location>
</feature>
<evidence type="ECO:0000313" key="3">
    <source>
        <dbReference type="EMBL" id="OAY21926.1"/>
    </source>
</evidence>
<dbReference type="AlphaFoldDB" id="A0A199UBC4"/>
<sequence length="79" mass="8668">MAKAPCKDLLLVAFILLCFVSIGARGRSLQVAKSNNEVEKVKDHQENSFTSKGNGVTPDADELLRMDYSGPQKKPPIHN</sequence>
<evidence type="ECO:0000256" key="1">
    <source>
        <dbReference type="SAM" id="MobiDB-lite"/>
    </source>
</evidence>
<evidence type="ECO:0008006" key="4">
    <source>
        <dbReference type="Google" id="ProtNLM"/>
    </source>
</evidence>
<proteinExistence type="predicted"/>
<accession>A0A199UBC4</accession>
<feature type="signal peptide" evidence="2">
    <location>
        <begin position="1"/>
        <end position="26"/>
    </location>
</feature>
<name>A0A199UBC4_MANES</name>
<reference evidence="3" key="1">
    <citation type="submission" date="2016-02" db="EMBL/GenBank/DDBJ databases">
        <title>WGS assembly of Manihot esculenta.</title>
        <authorList>
            <person name="Bredeson J.V."/>
            <person name="Prochnik S.E."/>
            <person name="Lyons J.B."/>
            <person name="Schmutz J."/>
            <person name="Grimwood J."/>
            <person name="Vrebalov J."/>
            <person name="Bart R.S."/>
            <person name="Amuge T."/>
            <person name="Ferguson M.E."/>
            <person name="Green R."/>
            <person name="Putnam N."/>
            <person name="Stites J."/>
            <person name="Rounsley S."/>
            <person name="Rokhsar D.S."/>
        </authorList>
    </citation>
    <scope>NUCLEOTIDE SEQUENCE [LARGE SCALE GENOMIC DNA]</scope>
    <source>
        <tissue evidence="3">Leaf</tissue>
    </source>
</reference>
<feature type="region of interest" description="Disordered" evidence="1">
    <location>
        <begin position="37"/>
        <end position="79"/>
    </location>
</feature>
<keyword evidence="2" id="KW-0732">Signal</keyword>
<dbReference type="Gramene" id="Manes.13G080360.1.v8.1">
    <property type="protein sequence ID" value="Manes.13G080360.1.v8.1.CDS"/>
    <property type="gene ID" value="Manes.13G080360.v8.1"/>
</dbReference>
<gene>
    <name evidence="3" type="ORF">MANES_S044900</name>
</gene>
<protein>
    <recommendedName>
        <fullName evidence="4">Root meristem growth factor 9</fullName>
    </recommendedName>
</protein>
<dbReference type="EMBL" id="KV450584">
    <property type="protein sequence ID" value="OAY21926.1"/>
    <property type="molecule type" value="Genomic_DNA"/>
</dbReference>
<dbReference type="InterPro" id="IPR049306">
    <property type="entry name" value="GLV1-2"/>
</dbReference>
<dbReference type="Pfam" id="PF21529">
    <property type="entry name" value="GLV1-2"/>
    <property type="match status" value="1"/>
</dbReference>
<dbReference type="OrthoDB" id="851203at2759"/>
<organism evidence="3">
    <name type="scientific">Manihot esculenta</name>
    <name type="common">Cassava</name>
    <name type="synonym">Jatropha manihot</name>
    <dbReference type="NCBI Taxonomy" id="3983"/>
    <lineage>
        <taxon>Eukaryota</taxon>
        <taxon>Viridiplantae</taxon>
        <taxon>Streptophyta</taxon>
        <taxon>Embryophyta</taxon>
        <taxon>Tracheophyta</taxon>
        <taxon>Spermatophyta</taxon>
        <taxon>Magnoliopsida</taxon>
        <taxon>eudicotyledons</taxon>
        <taxon>Gunneridae</taxon>
        <taxon>Pentapetalae</taxon>
        <taxon>rosids</taxon>
        <taxon>fabids</taxon>
        <taxon>Malpighiales</taxon>
        <taxon>Euphorbiaceae</taxon>
        <taxon>Crotonoideae</taxon>
        <taxon>Manihoteae</taxon>
        <taxon>Manihot</taxon>
    </lineage>
</organism>
<dbReference type="OMA" id="VSMDYTP"/>